<dbReference type="EMBL" id="CAJVPY010036169">
    <property type="protein sequence ID" value="CAG8801704.1"/>
    <property type="molecule type" value="Genomic_DNA"/>
</dbReference>
<dbReference type="InterPro" id="IPR041078">
    <property type="entry name" value="Plavaka"/>
</dbReference>
<evidence type="ECO:0000313" key="1">
    <source>
        <dbReference type="EMBL" id="CAG8801704.1"/>
    </source>
</evidence>
<sequence>MISLGNIPTKIRNKAEAKALVGLMPVLQGTKEKRQILQFRQLIRLTFHKCINTLIEPLYSQHHSGVLLKINNYSLKCNMMLACVIGDWPENCKSCLTYSGTSCVRSCHTCLVKKDKLNAIKLSANCKITRTENQMRQIIAMGQSKEYSLHEEINRLFAKNENELLVQIFINWNKVYCYSRQCKFIQTDLLQFE</sequence>
<dbReference type="OrthoDB" id="2376199at2759"/>
<gene>
    <name evidence="1" type="ORF">DERYTH_LOCUS23513</name>
</gene>
<organism evidence="1 2">
    <name type="scientific">Dentiscutata erythropus</name>
    <dbReference type="NCBI Taxonomy" id="1348616"/>
    <lineage>
        <taxon>Eukaryota</taxon>
        <taxon>Fungi</taxon>
        <taxon>Fungi incertae sedis</taxon>
        <taxon>Mucoromycota</taxon>
        <taxon>Glomeromycotina</taxon>
        <taxon>Glomeromycetes</taxon>
        <taxon>Diversisporales</taxon>
        <taxon>Gigasporaceae</taxon>
        <taxon>Dentiscutata</taxon>
    </lineage>
</organism>
<keyword evidence="2" id="KW-1185">Reference proteome</keyword>
<feature type="non-terminal residue" evidence="1">
    <location>
        <position position="193"/>
    </location>
</feature>
<accession>A0A9N9P433</accession>
<dbReference type="Pfam" id="PF18759">
    <property type="entry name" value="Plavaka"/>
    <property type="match status" value="1"/>
</dbReference>
<dbReference type="AlphaFoldDB" id="A0A9N9P433"/>
<evidence type="ECO:0000313" key="2">
    <source>
        <dbReference type="Proteomes" id="UP000789405"/>
    </source>
</evidence>
<comment type="caution">
    <text evidence="1">The sequence shown here is derived from an EMBL/GenBank/DDBJ whole genome shotgun (WGS) entry which is preliminary data.</text>
</comment>
<dbReference type="Proteomes" id="UP000789405">
    <property type="component" value="Unassembled WGS sequence"/>
</dbReference>
<proteinExistence type="predicted"/>
<name>A0A9N9P433_9GLOM</name>
<protein>
    <submittedName>
        <fullName evidence="1">20371_t:CDS:1</fullName>
    </submittedName>
</protein>
<reference evidence="1" key="1">
    <citation type="submission" date="2021-06" db="EMBL/GenBank/DDBJ databases">
        <authorList>
            <person name="Kallberg Y."/>
            <person name="Tangrot J."/>
            <person name="Rosling A."/>
        </authorList>
    </citation>
    <scope>NUCLEOTIDE SEQUENCE</scope>
    <source>
        <strain evidence="1">MA453B</strain>
    </source>
</reference>